<keyword evidence="1" id="KW-0472">Membrane</keyword>
<dbReference type="AlphaFoldDB" id="A0A2M9ZFX5"/>
<protein>
    <submittedName>
        <fullName evidence="2">Uncharacterized protein</fullName>
    </submittedName>
</protein>
<evidence type="ECO:0000313" key="3">
    <source>
        <dbReference type="Proteomes" id="UP000231912"/>
    </source>
</evidence>
<dbReference type="RefSeq" id="WP_100757821.1">
    <property type="nucleotide sequence ID" value="NZ_NPDT01000001.1"/>
</dbReference>
<feature type="transmembrane region" description="Helical" evidence="1">
    <location>
        <begin position="106"/>
        <end position="122"/>
    </location>
</feature>
<keyword evidence="1" id="KW-1133">Transmembrane helix</keyword>
<organism evidence="2 3">
    <name type="scientific">Leptospira wolffii</name>
    <dbReference type="NCBI Taxonomy" id="409998"/>
    <lineage>
        <taxon>Bacteria</taxon>
        <taxon>Pseudomonadati</taxon>
        <taxon>Spirochaetota</taxon>
        <taxon>Spirochaetia</taxon>
        <taxon>Leptospirales</taxon>
        <taxon>Leptospiraceae</taxon>
        <taxon>Leptospira</taxon>
    </lineage>
</organism>
<evidence type="ECO:0000256" key="1">
    <source>
        <dbReference type="SAM" id="Phobius"/>
    </source>
</evidence>
<name>A0A2M9ZFX5_9LEPT</name>
<feature type="transmembrane region" description="Helical" evidence="1">
    <location>
        <begin position="38"/>
        <end position="55"/>
    </location>
</feature>
<keyword evidence="1" id="KW-0812">Transmembrane</keyword>
<sequence>MLKYALSWLLLFVFAILNATIRELTYARYFAQADSHRISVFTGILLLAIPIYLIAKIWPFSSSKEAFRVGFLWALLTEIFELSMTLSGGRSMQDFYFAHNVSKGEFWPLILVWLFVAPYLTWKIRNRKWKT</sequence>
<proteinExistence type="predicted"/>
<reference evidence="2 3" key="1">
    <citation type="submission" date="2017-07" db="EMBL/GenBank/DDBJ databases">
        <title>Leptospira spp. isolated from tropical soils.</title>
        <authorList>
            <person name="Thibeaux R."/>
            <person name="Iraola G."/>
            <person name="Ferres I."/>
            <person name="Bierque E."/>
            <person name="Girault D."/>
            <person name="Soupe-Gilbert M.-E."/>
            <person name="Picardeau M."/>
            <person name="Goarant C."/>
        </authorList>
    </citation>
    <scope>NUCLEOTIDE SEQUENCE [LARGE SCALE GENOMIC DNA]</scope>
    <source>
        <strain evidence="2 3">FH2-C-A2</strain>
    </source>
</reference>
<gene>
    <name evidence="2" type="ORF">CH371_04580</name>
</gene>
<evidence type="ECO:0000313" key="2">
    <source>
        <dbReference type="EMBL" id="PJZ67321.1"/>
    </source>
</evidence>
<dbReference type="EMBL" id="NPDT01000001">
    <property type="protein sequence ID" value="PJZ67321.1"/>
    <property type="molecule type" value="Genomic_DNA"/>
</dbReference>
<accession>A0A2M9ZFX5</accession>
<dbReference type="Proteomes" id="UP000231912">
    <property type="component" value="Unassembled WGS sequence"/>
</dbReference>
<comment type="caution">
    <text evidence="2">The sequence shown here is derived from an EMBL/GenBank/DDBJ whole genome shotgun (WGS) entry which is preliminary data.</text>
</comment>